<keyword evidence="3" id="KW-1185">Reference proteome</keyword>
<accession>A0A834SEJ0</accession>
<evidence type="ECO:0000256" key="1">
    <source>
        <dbReference type="SAM" id="MobiDB-lite"/>
    </source>
</evidence>
<evidence type="ECO:0000313" key="3">
    <source>
        <dbReference type="Proteomes" id="UP000634136"/>
    </source>
</evidence>
<dbReference type="EMBL" id="JAAIUW010000013">
    <property type="protein sequence ID" value="KAF7802133.1"/>
    <property type="molecule type" value="Genomic_DNA"/>
</dbReference>
<dbReference type="AlphaFoldDB" id="A0A834SEJ0"/>
<gene>
    <name evidence="2" type="ORF">G2W53_041244</name>
</gene>
<sequence length="80" mass="8691">MGTRIPSQGVAAPFVSGKRGTRPSQHGGHSLEQGKAVTPSYFLTKNGDETGLTYIKLVNCYLKVDGLLPTRVMQLLKKDM</sequence>
<proteinExistence type="predicted"/>
<reference evidence="2" key="1">
    <citation type="submission" date="2020-09" db="EMBL/GenBank/DDBJ databases">
        <title>Genome-Enabled Discovery of Anthraquinone Biosynthesis in Senna tora.</title>
        <authorList>
            <person name="Kang S.-H."/>
            <person name="Pandey R.P."/>
            <person name="Lee C.-M."/>
            <person name="Sim J.-S."/>
            <person name="Jeong J.-T."/>
            <person name="Choi B.-S."/>
            <person name="Jung M."/>
            <person name="Ginzburg D."/>
            <person name="Zhao K."/>
            <person name="Won S.Y."/>
            <person name="Oh T.-J."/>
            <person name="Yu Y."/>
            <person name="Kim N.-H."/>
            <person name="Lee O.R."/>
            <person name="Lee T.-H."/>
            <person name="Bashyal P."/>
            <person name="Kim T.-S."/>
            <person name="Lee W.-H."/>
            <person name="Kawkins C."/>
            <person name="Kim C.-K."/>
            <person name="Kim J.S."/>
            <person name="Ahn B.O."/>
            <person name="Rhee S.Y."/>
            <person name="Sohng J.K."/>
        </authorList>
    </citation>
    <scope>NUCLEOTIDE SEQUENCE</scope>
    <source>
        <tissue evidence="2">Leaf</tissue>
    </source>
</reference>
<feature type="region of interest" description="Disordered" evidence="1">
    <location>
        <begin position="1"/>
        <end position="33"/>
    </location>
</feature>
<name>A0A834SEJ0_9FABA</name>
<comment type="caution">
    <text evidence="2">The sequence shown here is derived from an EMBL/GenBank/DDBJ whole genome shotgun (WGS) entry which is preliminary data.</text>
</comment>
<dbReference type="Proteomes" id="UP000634136">
    <property type="component" value="Unassembled WGS sequence"/>
</dbReference>
<organism evidence="2 3">
    <name type="scientific">Senna tora</name>
    <dbReference type="NCBI Taxonomy" id="362788"/>
    <lineage>
        <taxon>Eukaryota</taxon>
        <taxon>Viridiplantae</taxon>
        <taxon>Streptophyta</taxon>
        <taxon>Embryophyta</taxon>
        <taxon>Tracheophyta</taxon>
        <taxon>Spermatophyta</taxon>
        <taxon>Magnoliopsida</taxon>
        <taxon>eudicotyledons</taxon>
        <taxon>Gunneridae</taxon>
        <taxon>Pentapetalae</taxon>
        <taxon>rosids</taxon>
        <taxon>fabids</taxon>
        <taxon>Fabales</taxon>
        <taxon>Fabaceae</taxon>
        <taxon>Caesalpinioideae</taxon>
        <taxon>Cassia clade</taxon>
        <taxon>Senna</taxon>
    </lineage>
</organism>
<protein>
    <submittedName>
        <fullName evidence="2">Uncharacterized protein</fullName>
    </submittedName>
</protein>
<evidence type="ECO:0000313" key="2">
    <source>
        <dbReference type="EMBL" id="KAF7802133.1"/>
    </source>
</evidence>